<reference evidence="6 8" key="2">
    <citation type="submission" date="2020-08" db="EMBL/GenBank/DDBJ databases">
        <title>Genomic Encyclopedia of Type Strains, Phase III (KMG-III): the genomes of soil and plant-associated and newly described type strains.</title>
        <authorList>
            <person name="Whitman W."/>
        </authorList>
    </citation>
    <scope>NUCLEOTIDE SEQUENCE [LARGE SCALE GENOMIC DNA]</scope>
    <source>
        <strain evidence="6 8">CECT 8088</strain>
    </source>
</reference>
<evidence type="ECO:0000256" key="1">
    <source>
        <dbReference type="ARBA" id="ARBA00004141"/>
    </source>
</evidence>
<protein>
    <submittedName>
        <fullName evidence="7">DoxX family membrane protein</fullName>
    </submittedName>
    <submittedName>
        <fullName evidence="6">Putative oxidoreductase</fullName>
    </submittedName>
</protein>
<accession>A0A839UVU2</accession>
<evidence type="ECO:0000256" key="5">
    <source>
        <dbReference type="SAM" id="Phobius"/>
    </source>
</evidence>
<dbReference type="GO" id="GO:0016020">
    <property type="term" value="C:membrane"/>
    <property type="evidence" value="ECO:0007669"/>
    <property type="project" value="UniProtKB-SubCell"/>
</dbReference>
<evidence type="ECO:0000313" key="9">
    <source>
        <dbReference type="Proteomes" id="UP000565205"/>
    </source>
</evidence>
<dbReference type="RefSeq" id="WP_176625264.1">
    <property type="nucleotide sequence ID" value="NZ_JABXXQ010000302.1"/>
</dbReference>
<comment type="caution">
    <text evidence="6">The sequence shown here is derived from an EMBL/GenBank/DDBJ whole genome shotgun (WGS) entry which is preliminary data.</text>
</comment>
<reference evidence="7 9" key="1">
    <citation type="submission" date="2020-06" db="EMBL/GenBank/DDBJ databases">
        <title>Description of novel acetic acid bacteria.</title>
        <authorList>
            <person name="Sombolestani A."/>
        </authorList>
    </citation>
    <scope>NUCLEOTIDE SEQUENCE [LARGE SCALE GENOMIC DNA]</scope>
    <source>
        <strain evidence="7 9">LMG 26838</strain>
    </source>
</reference>
<feature type="transmembrane region" description="Helical" evidence="5">
    <location>
        <begin position="47"/>
        <end position="70"/>
    </location>
</feature>
<keyword evidence="8" id="KW-1185">Reference proteome</keyword>
<dbReference type="EMBL" id="JABXXQ010000302">
    <property type="protein sequence ID" value="NVN31166.1"/>
    <property type="molecule type" value="Genomic_DNA"/>
</dbReference>
<dbReference type="EMBL" id="JACHXV010000007">
    <property type="protein sequence ID" value="MBB3174428.1"/>
    <property type="molecule type" value="Genomic_DNA"/>
</dbReference>
<keyword evidence="3 5" id="KW-1133">Transmembrane helix</keyword>
<feature type="transmembrane region" description="Helical" evidence="5">
    <location>
        <begin position="115"/>
        <end position="140"/>
    </location>
</feature>
<evidence type="ECO:0000256" key="2">
    <source>
        <dbReference type="ARBA" id="ARBA00022692"/>
    </source>
</evidence>
<gene>
    <name evidence="6" type="ORF">FHR90_002269</name>
    <name evidence="7" type="ORF">HUK83_12580</name>
</gene>
<dbReference type="AlphaFoldDB" id="A0A839UVU2"/>
<evidence type="ECO:0000313" key="7">
    <source>
        <dbReference type="EMBL" id="NVN31166.1"/>
    </source>
</evidence>
<evidence type="ECO:0000256" key="3">
    <source>
        <dbReference type="ARBA" id="ARBA00022989"/>
    </source>
</evidence>
<evidence type="ECO:0000313" key="6">
    <source>
        <dbReference type="EMBL" id="MBB3174428.1"/>
    </source>
</evidence>
<proteinExistence type="predicted"/>
<dbReference type="Proteomes" id="UP000565205">
    <property type="component" value="Unassembled WGS sequence"/>
</dbReference>
<feature type="transmembrane region" description="Helical" evidence="5">
    <location>
        <begin position="76"/>
        <end position="94"/>
    </location>
</feature>
<keyword evidence="2 5" id="KW-0812">Transmembrane</keyword>
<name>A0A839UVU2_9PROT</name>
<keyword evidence="4 5" id="KW-0472">Membrane</keyword>
<evidence type="ECO:0000313" key="8">
    <source>
        <dbReference type="Proteomes" id="UP000557688"/>
    </source>
</evidence>
<sequence length="159" mass="17300">MHGIDLLVTVGVRYLLVMLFFPFSALDKILNFGGAVGQAQEMFRNRALATFVLMGGLFIEIVMPLCILTGEADRLAALVMAGYCMATALLWKRFWATGDFWAGGDSRGRGLFWDFLKNFSLAGGFLMLTFGTMTLGSLIADPFSSTHPYTAPSVPSPSP</sequence>
<dbReference type="Proteomes" id="UP000557688">
    <property type="component" value="Unassembled WGS sequence"/>
</dbReference>
<comment type="subcellular location">
    <subcellularLocation>
        <location evidence="1">Membrane</location>
        <topology evidence="1">Multi-pass membrane protein</topology>
    </subcellularLocation>
</comment>
<dbReference type="InterPro" id="IPR032808">
    <property type="entry name" value="DoxX"/>
</dbReference>
<dbReference type="Pfam" id="PF07681">
    <property type="entry name" value="DoxX"/>
    <property type="match status" value="1"/>
</dbReference>
<feature type="transmembrane region" description="Helical" evidence="5">
    <location>
        <begin position="6"/>
        <end position="26"/>
    </location>
</feature>
<organism evidence="6 8">
    <name type="scientific">Endobacter medicaginis</name>
    <dbReference type="NCBI Taxonomy" id="1181271"/>
    <lineage>
        <taxon>Bacteria</taxon>
        <taxon>Pseudomonadati</taxon>
        <taxon>Pseudomonadota</taxon>
        <taxon>Alphaproteobacteria</taxon>
        <taxon>Acetobacterales</taxon>
        <taxon>Acetobacteraceae</taxon>
        <taxon>Endobacter</taxon>
    </lineage>
</organism>
<evidence type="ECO:0000256" key="4">
    <source>
        <dbReference type="ARBA" id="ARBA00023136"/>
    </source>
</evidence>